<dbReference type="GO" id="GO:0008360">
    <property type="term" value="P:regulation of cell shape"/>
    <property type="evidence" value="ECO:0007669"/>
    <property type="project" value="UniProtKB-UniRule"/>
</dbReference>
<evidence type="ECO:0000256" key="5">
    <source>
        <dbReference type="ARBA" id="ARBA00023316"/>
    </source>
</evidence>
<protein>
    <submittedName>
        <fullName evidence="8">Peptidoglycan-binding protein</fullName>
    </submittedName>
</protein>
<dbReference type="PANTHER" id="PTHR30582">
    <property type="entry name" value="L,D-TRANSPEPTIDASE"/>
    <property type="match status" value="1"/>
</dbReference>
<proteinExistence type="predicted"/>
<dbReference type="PROSITE" id="PS52029">
    <property type="entry name" value="LD_TPASE"/>
    <property type="match status" value="1"/>
</dbReference>
<dbReference type="SUPFAM" id="SSF141523">
    <property type="entry name" value="L,D-transpeptidase catalytic domain-like"/>
    <property type="match status" value="1"/>
</dbReference>
<keyword evidence="3 6" id="KW-0133">Cell shape</keyword>
<evidence type="ECO:0000256" key="4">
    <source>
        <dbReference type="ARBA" id="ARBA00022984"/>
    </source>
</evidence>
<evidence type="ECO:0000256" key="6">
    <source>
        <dbReference type="PROSITE-ProRule" id="PRU01373"/>
    </source>
</evidence>
<evidence type="ECO:0000313" key="9">
    <source>
        <dbReference type="Proteomes" id="UP001329915"/>
    </source>
</evidence>
<dbReference type="GO" id="GO:0071555">
    <property type="term" value="P:cell wall organization"/>
    <property type="evidence" value="ECO:0007669"/>
    <property type="project" value="UniProtKB-UniRule"/>
</dbReference>
<dbReference type="SUPFAM" id="SSF47090">
    <property type="entry name" value="PGBD-like"/>
    <property type="match status" value="2"/>
</dbReference>
<dbReference type="KEGG" id="dbc:MFMK1_000204"/>
<evidence type="ECO:0000256" key="3">
    <source>
        <dbReference type="ARBA" id="ARBA00022960"/>
    </source>
</evidence>
<keyword evidence="2" id="KW-0808">Transferase</keyword>
<comment type="pathway">
    <text evidence="1 6">Cell wall biogenesis; peptidoglycan biosynthesis.</text>
</comment>
<dbReference type="Pfam" id="PF03734">
    <property type="entry name" value="YkuD"/>
    <property type="match status" value="1"/>
</dbReference>
<dbReference type="InterPro" id="IPR005490">
    <property type="entry name" value="LD_TPept_cat_dom"/>
</dbReference>
<accession>A0AAU0UJP5</accession>
<dbReference type="RefSeq" id="WP_366923331.1">
    <property type="nucleotide sequence ID" value="NZ_CP121694.1"/>
</dbReference>
<dbReference type="InterPro" id="IPR002477">
    <property type="entry name" value="Peptidoglycan-bd-like"/>
</dbReference>
<dbReference type="GO" id="GO:0005576">
    <property type="term" value="C:extracellular region"/>
    <property type="evidence" value="ECO:0007669"/>
    <property type="project" value="TreeGrafter"/>
</dbReference>
<dbReference type="Gene3D" id="1.10.101.10">
    <property type="entry name" value="PGBD-like superfamily/PGBD"/>
    <property type="match status" value="2"/>
</dbReference>
<name>A0AAU0UJP5_9FIRM</name>
<keyword evidence="5 6" id="KW-0961">Cell wall biogenesis/degradation</keyword>
<sequence>MSKNAHYCLVILFAFMLIFYGIASVEASPVVTNHYANKGCTDITRTLLYTDPPMTGEDILELQQRLVELKYNSPQNGIYDKRTAEIIRKFKTANNLSPTTEVGPLTWAQLGKDASTSPSSTNQSLGKPEHPVQMLIEVTKQRLTVFSKGKPFHSFPIAVGKQETPTPHGEFKIVSKGAWGGGFGTRWNGLNVPWGIFGIHGTNKPWSIGRYASHGCIRMLNRDVETLFPWVAIGTPVKIVNSNLKPPNKISRTFKPKSSGQLIVFVQEALKKQRFLAGLADGIYGTSTTIAVSYFQAFNNLPITGEVDPKTYDLIMAKGQ</sequence>
<dbReference type="InterPro" id="IPR050979">
    <property type="entry name" value="LD-transpeptidase"/>
</dbReference>
<keyword evidence="4 6" id="KW-0573">Peptidoglycan synthesis</keyword>
<feature type="domain" description="L,D-TPase catalytic" evidence="7">
    <location>
        <begin position="132"/>
        <end position="240"/>
    </location>
</feature>
<dbReference type="Proteomes" id="UP001329915">
    <property type="component" value="Chromosome"/>
</dbReference>
<dbReference type="InterPro" id="IPR038063">
    <property type="entry name" value="Transpep_catalytic_dom"/>
</dbReference>
<dbReference type="GO" id="GO:0071972">
    <property type="term" value="F:peptidoglycan L,D-transpeptidase activity"/>
    <property type="evidence" value="ECO:0007669"/>
    <property type="project" value="TreeGrafter"/>
</dbReference>
<dbReference type="InterPro" id="IPR036366">
    <property type="entry name" value="PGBDSf"/>
</dbReference>
<evidence type="ECO:0000256" key="2">
    <source>
        <dbReference type="ARBA" id="ARBA00022679"/>
    </source>
</evidence>
<dbReference type="Pfam" id="PF01471">
    <property type="entry name" value="PG_binding_1"/>
    <property type="match status" value="2"/>
</dbReference>
<gene>
    <name evidence="8" type="ORF">MFMK1_000204</name>
</gene>
<dbReference type="EMBL" id="CP121694">
    <property type="protein sequence ID" value="WRO20434.1"/>
    <property type="molecule type" value="Genomic_DNA"/>
</dbReference>
<dbReference type="InterPro" id="IPR036365">
    <property type="entry name" value="PGBD-like_sf"/>
</dbReference>
<feature type="active site" description="Nucleophile" evidence="6">
    <location>
        <position position="216"/>
    </location>
</feature>
<dbReference type="AlphaFoldDB" id="A0AAU0UJP5"/>
<keyword evidence="9" id="KW-1185">Reference proteome</keyword>
<evidence type="ECO:0000259" key="7">
    <source>
        <dbReference type="PROSITE" id="PS52029"/>
    </source>
</evidence>
<evidence type="ECO:0000313" key="8">
    <source>
        <dbReference type="EMBL" id="WRO20434.1"/>
    </source>
</evidence>
<dbReference type="Gene3D" id="2.40.440.10">
    <property type="entry name" value="L,D-transpeptidase catalytic domain-like"/>
    <property type="match status" value="1"/>
</dbReference>
<dbReference type="GO" id="GO:0018104">
    <property type="term" value="P:peptidoglycan-protein cross-linking"/>
    <property type="evidence" value="ECO:0007669"/>
    <property type="project" value="TreeGrafter"/>
</dbReference>
<dbReference type="GO" id="GO:0016740">
    <property type="term" value="F:transferase activity"/>
    <property type="evidence" value="ECO:0007669"/>
    <property type="project" value="UniProtKB-KW"/>
</dbReference>
<evidence type="ECO:0000256" key="1">
    <source>
        <dbReference type="ARBA" id="ARBA00004752"/>
    </source>
</evidence>
<organism evidence="8 9">
    <name type="scientific">Metallumcola ferriviriculae</name>
    <dbReference type="NCBI Taxonomy" id="3039180"/>
    <lineage>
        <taxon>Bacteria</taxon>
        <taxon>Bacillati</taxon>
        <taxon>Bacillota</taxon>
        <taxon>Clostridia</taxon>
        <taxon>Neomoorellales</taxon>
        <taxon>Desulfitibacteraceae</taxon>
        <taxon>Metallumcola</taxon>
    </lineage>
</organism>
<dbReference type="CDD" id="cd16913">
    <property type="entry name" value="YkuD_like"/>
    <property type="match status" value="1"/>
</dbReference>
<feature type="active site" description="Proton donor/acceptor" evidence="6">
    <location>
        <position position="200"/>
    </location>
</feature>
<reference evidence="8 9" key="1">
    <citation type="submission" date="2023-04" db="EMBL/GenBank/DDBJ databases">
        <authorList>
            <person name="Hsu D."/>
        </authorList>
    </citation>
    <scope>NUCLEOTIDE SEQUENCE [LARGE SCALE GENOMIC DNA]</scope>
    <source>
        <strain evidence="8 9">MK1</strain>
    </source>
</reference>